<dbReference type="EMBL" id="CAXDID020000323">
    <property type="protein sequence ID" value="CAL6077040.1"/>
    <property type="molecule type" value="Genomic_DNA"/>
</dbReference>
<dbReference type="GO" id="GO:0019239">
    <property type="term" value="F:deaminase activity"/>
    <property type="evidence" value="ECO:0007669"/>
    <property type="project" value="TreeGrafter"/>
</dbReference>
<dbReference type="GO" id="GO:0005829">
    <property type="term" value="C:cytosol"/>
    <property type="evidence" value="ECO:0007669"/>
    <property type="project" value="TreeGrafter"/>
</dbReference>
<evidence type="ECO:0000313" key="5">
    <source>
        <dbReference type="EMBL" id="CAL6084792.1"/>
    </source>
</evidence>
<dbReference type="EMBL" id="CAXDID020000381">
    <property type="protein sequence ID" value="CAL6084792.1"/>
    <property type="molecule type" value="Genomic_DNA"/>
</dbReference>
<sequence>MPKPVFIVCPTAPKFQNLNQISVHNDTIYLAGVVGMSDAETIVSGGIVGQTRQIFKNIQNMLQYVGSDLDHIISLNVFLSTNLTQEQEDTFNEIYREIFPVEAERPLRCCVQVKLQEGFDIEVVNIMAAKK</sequence>
<dbReference type="InterPro" id="IPR006175">
    <property type="entry name" value="YjgF/YER057c/UK114"/>
</dbReference>
<dbReference type="Pfam" id="PF01042">
    <property type="entry name" value="Ribonuc_L-PSP"/>
    <property type="match status" value="1"/>
</dbReference>
<comment type="similarity">
    <text evidence="1">Belongs to the RutC family.</text>
</comment>
<accession>A0AA86Q2Y2</accession>
<evidence type="ECO:0000313" key="4">
    <source>
        <dbReference type="EMBL" id="CAL6077040.1"/>
    </source>
</evidence>
<protein>
    <submittedName>
        <fullName evidence="3">Endoribonuclease L-PSP</fullName>
    </submittedName>
    <submittedName>
        <fullName evidence="4">Endoribonuclease_L-PSP</fullName>
    </submittedName>
</protein>
<evidence type="ECO:0000313" key="2">
    <source>
        <dbReference type="EMBL" id="CAI9916080.1"/>
    </source>
</evidence>
<keyword evidence="6" id="KW-1185">Reference proteome</keyword>
<dbReference type="EMBL" id="CATOUU010000743">
    <property type="protein sequence ID" value="CAI9945332.1"/>
    <property type="molecule type" value="Genomic_DNA"/>
</dbReference>
<dbReference type="InterPro" id="IPR035959">
    <property type="entry name" value="RutC-like_sf"/>
</dbReference>
<dbReference type="SUPFAM" id="SSF55298">
    <property type="entry name" value="YjgF-like"/>
    <property type="match status" value="1"/>
</dbReference>
<evidence type="ECO:0000313" key="3">
    <source>
        <dbReference type="EMBL" id="CAI9945332.1"/>
    </source>
</evidence>
<reference evidence="3" key="1">
    <citation type="submission" date="2023-06" db="EMBL/GenBank/DDBJ databases">
        <authorList>
            <person name="Kurt Z."/>
        </authorList>
    </citation>
    <scope>NUCLEOTIDE SEQUENCE</scope>
</reference>
<organism evidence="3">
    <name type="scientific">Hexamita inflata</name>
    <dbReference type="NCBI Taxonomy" id="28002"/>
    <lineage>
        <taxon>Eukaryota</taxon>
        <taxon>Metamonada</taxon>
        <taxon>Diplomonadida</taxon>
        <taxon>Hexamitidae</taxon>
        <taxon>Hexamitinae</taxon>
        <taxon>Hexamita</taxon>
    </lineage>
</organism>
<dbReference type="PANTHER" id="PTHR11803">
    <property type="entry name" value="2-IMINOBUTANOATE/2-IMINOPROPANOATE DEAMINASE RIDA"/>
    <property type="match status" value="1"/>
</dbReference>
<dbReference type="CDD" id="cd00448">
    <property type="entry name" value="YjgF_YER057c_UK114_family"/>
    <property type="match status" value="1"/>
</dbReference>
<evidence type="ECO:0000313" key="6">
    <source>
        <dbReference type="Proteomes" id="UP001642409"/>
    </source>
</evidence>
<gene>
    <name evidence="3" type="ORF">HINF_LOCUS32977</name>
    <name evidence="2" type="ORF">HINF_LOCUS3725</name>
    <name evidence="4" type="ORF">HINF_LOCUS57978</name>
    <name evidence="5" type="ORF">HINF_LOCUS62376</name>
</gene>
<reference evidence="4 6" key="2">
    <citation type="submission" date="2024-07" db="EMBL/GenBank/DDBJ databases">
        <authorList>
            <person name="Akdeniz Z."/>
        </authorList>
    </citation>
    <scope>NUCLEOTIDE SEQUENCE [LARGE SCALE GENOMIC DNA]</scope>
</reference>
<dbReference type="Proteomes" id="UP001642409">
    <property type="component" value="Unassembled WGS sequence"/>
</dbReference>
<dbReference type="AlphaFoldDB" id="A0AA86Q2Y2"/>
<proteinExistence type="inferred from homology"/>
<evidence type="ECO:0000256" key="1">
    <source>
        <dbReference type="ARBA" id="ARBA00010552"/>
    </source>
</evidence>
<name>A0AA86Q2Y2_9EUKA</name>
<dbReference type="EMBL" id="CATOUU010000089">
    <property type="protein sequence ID" value="CAI9916080.1"/>
    <property type="molecule type" value="Genomic_DNA"/>
</dbReference>
<dbReference type="Gene3D" id="3.30.1330.40">
    <property type="entry name" value="RutC-like"/>
    <property type="match status" value="1"/>
</dbReference>
<dbReference type="PANTHER" id="PTHR11803:SF58">
    <property type="entry name" value="PROTEIN HMF1-RELATED"/>
    <property type="match status" value="1"/>
</dbReference>
<comment type="caution">
    <text evidence="3">The sequence shown here is derived from an EMBL/GenBank/DDBJ whole genome shotgun (WGS) entry which is preliminary data.</text>
</comment>